<comment type="function">
    <text evidence="7">Catalyzes the methyl esterification of L-isoaspartyl residues in peptides and proteins that result from spontaneous decomposition of normal L-aspartyl and L-asparaginyl residues. It plays a role in the repair and/or degradation of damaged proteins.</text>
</comment>
<comment type="similarity">
    <text evidence="2 7">Belongs to the methyltransferase superfamily. L-isoaspartyl/D-aspartyl protein methyltransferase family.</text>
</comment>
<dbReference type="Gene3D" id="1.20.1440.30">
    <property type="entry name" value="Biosynthetic Protein domain"/>
    <property type="match status" value="1"/>
</dbReference>
<evidence type="ECO:0000256" key="1">
    <source>
        <dbReference type="ARBA" id="ARBA00004496"/>
    </source>
</evidence>
<dbReference type="Gene3D" id="3.40.1660.10">
    <property type="entry name" value="EreA-like (biosynthetic domain)"/>
    <property type="match status" value="1"/>
</dbReference>
<dbReference type="PANTHER" id="PTHR31299:SF0">
    <property type="entry name" value="ESTERASE, PUTATIVE (AFU_ORTHOLOGUE AFUA_1G05850)-RELATED"/>
    <property type="match status" value="1"/>
</dbReference>
<dbReference type="InterPro" id="IPR000682">
    <property type="entry name" value="PCMT"/>
</dbReference>
<reference evidence="9 10" key="1">
    <citation type="submission" date="2020-01" db="EMBL/GenBank/DDBJ databases">
        <title>Genomes assembled from Gulf of Kutch pelagic sediment metagenomes.</title>
        <authorList>
            <person name="Chandrashekar M."/>
            <person name="Mahajan M.S."/>
            <person name="Dave K.J."/>
            <person name="Vatsa P."/>
            <person name="Nathani N.M."/>
        </authorList>
    </citation>
    <scope>NUCLEOTIDE SEQUENCE [LARGE SCALE GENOMIC DNA]</scope>
    <source>
        <strain evidence="9">KS3-K002</strain>
    </source>
</reference>
<dbReference type="InterPro" id="IPR007815">
    <property type="entry name" value="Emycin_Estase"/>
</dbReference>
<gene>
    <name evidence="7" type="primary">pcm</name>
    <name evidence="9" type="ORF">GWO12_02835</name>
</gene>
<dbReference type="HAMAP" id="MF_00090">
    <property type="entry name" value="PIMT"/>
    <property type="match status" value="1"/>
</dbReference>
<dbReference type="PROSITE" id="PS01279">
    <property type="entry name" value="PCMT"/>
    <property type="match status" value="1"/>
</dbReference>
<evidence type="ECO:0000313" key="9">
    <source>
        <dbReference type="EMBL" id="NIR74043.1"/>
    </source>
</evidence>
<dbReference type="AlphaFoldDB" id="A0AAE5CB31"/>
<dbReference type="NCBIfam" id="TIGR00080">
    <property type="entry name" value="pimt"/>
    <property type="match status" value="1"/>
</dbReference>
<keyword evidence="4 7" id="KW-0489">Methyltransferase</keyword>
<protein>
    <recommendedName>
        <fullName evidence="7">Protein-L-isoaspartate O-methyltransferase</fullName>
        <ecNumber evidence="7">2.1.1.77</ecNumber>
    </recommendedName>
    <alternativeName>
        <fullName evidence="7">L-isoaspartyl protein carboxyl methyltransferase</fullName>
    </alternativeName>
    <alternativeName>
        <fullName evidence="7">Protein L-isoaspartyl methyltransferase</fullName>
    </alternativeName>
    <alternativeName>
        <fullName evidence="7">Protein-beta-aspartate methyltransferase</fullName>
        <shortName evidence="7">PIMT</shortName>
    </alternativeName>
</protein>
<evidence type="ECO:0000256" key="7">
    <source>
        <dbReference type="HAMAP-Rule" id="MF_00090"/>
    </source>
</evidence>
<keyword evidence="6 7" id="KW-0949">S-adenosyl-L-methionine</keyword>
<dbReference type="CDD" id="cd14728">
    <property type="entry name" value="Ere-like"/>
    <property type="match status" value="1"/>
</dbReference>
<name>A0AAE5CB31_9BACT</name>
<evidence type="ECO:0000256" key="3">
    <source>
        <dbReference type="ARBA" id="ARBA00022490"/>
    </source>
</evidence>
<dbReference type="EC" id="2.1.1.77" evidence="7"/>
<evidence type="ECO:0000313" key="10">
    <source>
        <dbReference type="Proteomes" id="UP000702544"/>
    </source>
</evidence>
<dbReference type="Gene3D" id="3.40.50.150">
    <property type="entry name" value="Vaccinia Virus protein VP39"/>
    <property type="match status" value="1"/>
</dbReference>
<feature type="compositionally biased region" description="Low complexity" evidence="8">
    <location>
        <begin position="225"/>
        <end position="244"/>
    </location>
</feature>
<evidence type="ECO:0000256" key="2">
    <source>
        <dbReference type="ARBA" id="ARBA00005369"/>
    </source>
</evidence>
<evidence type="ECO:0000256" key="8">
    <source>
        <dbReference type="SAM" id="MobiDB-lite"/>
    </source>
</evidence>
<dbReference type="GO" id="GO:0004719">
    <property type="term" value="F:protein-L-isoaspartate (D-aspartate) O-methyltransferase activity"/>
    <property type="evidence" value="ECO:0007669"/>
    <property type="project" value="UniProtKB-UniRule"/>
</dbReference>
<comment type="subcellular location">
    <subcellularLocation>
        <location evidence="1 7">Cytoplasm</location>
    </subcellularLocation>
</comment>
<comment type="catalytic activity">
    <reaction evidence="7">
        <text>[protein]-L-isoaspartate + S-adenosyl-L-methionine = [protein]-L-isoaspartate alpha-methyl ester + S-adenosyl-L-homocysteine</text>
        <dbReference type="Rhea" id="RHEA:12705"/>
        <dbReference type="Rhea" id="RHEA-COMP:12143"/>
        <dbReference type="Rhea" id="RHEA-COMP:12144"/>
        <dbReference type="ChEBI" id="CHEBI:57856"/>
        <dbReference type="ChEBI" id="CHEBI:59789"/>
        <dbReference type="ChEBI" id="CHEBI:90596"/>
        <dbReference type="ChEBI" id="CHEBI:90598"/>
        <dbReference type="EC" id="2.1.1.77"/>
    </reaction>
</comment>
<dbReference type="CDD" id="cd02440">
    <property type="entry name" value="AdoMet_MTases"/>
    <property type="match status" value="1"/>
</dbReference>
<feature type="region of interest" description="Disordered" evidence="8">
    <location>
        <begin position="216"/>
        <end position="244"/>
    </location>
</feature>
<dbReference type="GO" id="GO:0032259">
    <property type="term" value="P:methylation"/>
    <property type="evidence" value="ECO:0007669"/>
    <property type="project" value="UniProtKB-KW"/>
</dbReference>
<proteinExistence type="inferred from homology"/>
<dbReference type="Proteomes" id="UP000702544">
    <property type="component" value="Unassembled WGS sequence"/>
</dbReference>
<keyword evidence="3 7" id="KW-0963">Cytoplasm</keyword>
<dbReference type="GO" id="GO:0030091">
    <property type="term" value="P:protein repair"/>
    <property type="evidence" value="ECO:0007669"/>
    <property type="project" value="UniProtKB-UniRule"/>
</dbReference>
<dbReference type="NCBIfam" id="NF001453">
    <property type="entry name" value="PRK00312.1"/>
    <property type="match status" value="1"/>
</dbReference>
<dbReference type="EMBL" id="JAACAK010000018">
    <property type="protein sequence ID" value="NIR74043.1"/>
    <property type="molecule type" value="Genomic_DNA"/>
</dbReference>
<sequence>MIDTTRDREAMVKSQLRSRGIEDEKVLDAMRSVPRERFVPEELREFAYQDSALPIEEEQTISQPYIVALMAQAAEIDASDRVLEIGAGSGYAAAVLAEIAEAVVAIERHASLASNAGERLRSLGYENARVVHADGTLGWPERAPYDAIVVSAGGPDVPEPLLQQLKVGGRMVIPVGPGRLQELVRIRRTGRDDYEREEIGSVAFVPLVGAGFRRGGDGGSGSGTSGAATRAAKGGSATRRAGGTAVDPTVEVIQGAAEPVYSIDETDLTPLLDRIGSARVVLLGEASHGTAEFYDMRARITRELVQRHGFNIVAVEADWPDAAQIDRHVRGTPVTVEDIQPFTRFPAWMWANGQVARFVGWLKTYNESLDEAATGVGFYGLDLYSLYVSIAAVLEYLDEVDPESARVARQRYGCLTPWEADPVSYGAAALSGRYRDCESQVVAMLSDLLRNRLEYAARDGERFFDASQNARLIANAEKYYRTMYYGSSESWNLRDRHMFETLEAILKFRGPESRAVVWEHNSHIGDARATEMSARGQLNVGQLCRERFGDEARLVGFGTDHGTVAAASEWDGPMEIMDVRPAHPRSHERLCHESRIEGFVLPVGRNADVRETLRAERLERAIGVIYRSETELQSHYFHASLPDQFDEYIWFDETKAVTPLRRGDKMEPPETFPYGV</sequence>
<dbReference type="InterPro" id="IPR029063">
    <property type="entry name" value="SAM-dependent_MTases_sf"/>
</dbReference>
<dbReference type="PANTHER" id="PTHR31299">
    <property type="entry name" value="ESTERASE, PUTATIVE (AFU_ORTHOLOGUE AFUA_1G05850)-RELATED"/>
    <property type="match status" value="1"/>
</dbReference>
<dbReference type="InterPro" id="IPR052036">
    <property type="entry name" value="Hydrolase/PRTase-associated"/>
</dbReference>
<evidence type="ECO:0000256" key="5">
    <source>
        <dbReference type="ARBA" id="ARBA00022679"/>
    </source>
</evidence>
<dbReference type="Pfam" id="PF01135">
    <property type="entry name" value="PCMT"/>
    <property type="match status" value="1"/>
</dbReference>
<feature type="active site" evidence="7">
    <location>
        <position position="62"/>
    </location>
</feature>
<evidence type="ECO:0000256" key="6">
    <source>
        <dbReference type="ARBA" id="ARBA00022691"/>
    </source>
</evidence>
<comment type="caution">
    <text evidence="9">The sequence shown here is derived from an EMBL/GenBank/DDBJ whole genome shotgun (WGS) entry which is preliminary data.</text>
</comment>
<keyword evidence="5 7" id="KW-0808">Transferase</keyword>
<dbReference type="GO" id="GO:0046677">
    <property type="term" value="P:response to antibiotic"/>
    <property type="evidence" value="ECO:0007669"/>
    <property type="project" value="InterPro"/>
</dbReference>
<organism evidence="9 10">
    <name type="scientific">Candidatus Kutchimonas denitrificans</name>
    <dbReference type="NCBI Taxonomy" id="3056748"/>
    <lineage>
        <taxon>Bacteria</taxon>
        <taxon>Pseudomonadati</taxon>
        <taxon>Gemmatimonadota</taxon>
        <taxon>Gemmatimonadia</taxon>
        <taxon>Candidatus Palauibacterales</taxon>
        <taxon>Candidatus Palauibacteraceae</taxon>
        <taxon>Candidatus Kutchimonas</taxon>
    </lineage>
</organism>
<accession>A0AAE5CB31</accession>
<evidence type="ECO:0000256" key="4">
    <source>
        <dbReference type="ARBA" id="ARBA00022603"/>
    </source>
</evidence>
<dbReference type="Gene3D" id="3.30.1870.10">
    <property type="entry name" value="EreA-like, domain 2"/>
    <property type="match status" value="1"/>
</dbReference>
<dbReference type="GO" id="GO:0005737">
    <property type="term" value="C:cytoplasm"/>
    <property type="evidence" value="ECO:0007669"/>
    <property type="project" value="UniProtKB-SubCell"/>
</dbReference>
<dbReference type="FunFam" id="3.40.50.150:FF:000010">
    <property type="entry name" value="Protein-L-isoaspartate O-methyltransferase"/>
    <property type="match status" value="1"/>
</dbReference>
<dbReference type="SUPFAM" id="SSF53335">
    <property type="entry name" value="S-adenosyl-L-methionine-dependent methyltransferases"/>
    <property type="match status" value="1"/>
</dbReference>
<dbReference type="SUPFAM" id="SSF159501">
    <property type="entry name" value="EreA/ChaN-like"/>
    <property type="match status" value="1"/>
</dbReference>
<dbReference type="Pfam" id="PF05139">
    <property type="entry name" value="Erythro_esteras"/>
    <property type="match status" value="1"/>
</dbReference>